<dbReference type="EMBL" id="JAACJN010000061">
    <property type="protein sequence ID" value="KAF5381138.1"/>
    <property type="molecule type" value="Genomic_DNA"/>
</dbReference>
<feature type="compositionally biased region" description="Low complexity" evidence="1">
    <location>
        <begin position="68"/>
        <end position="91"/>
    </location>
</feature>
<evidence type="ECO:0000256" key="1">
    <source>
        <dbReference type="SAM" id="MobiDB-lite"/>
    </source>
</evidence>
<dbReference type="AlphaFoldDB" id="A0A8H5HD92"/>
<feature type="compositionally biased region" description="Low complexity" evidence="1">
    <location>
        <begin position="510"/>
        <end position="529"/>
    </location>
</feature>
<feature type="region of interest" description="Disordered" evidence="1">
    <location>
        <begin position="52"/>
        <end position="150"/>
    </location>
</feature>
<evidence type="ECO:0000313" key="3">
    <source>
        <dbReference type="EMBL" id="KAF5381138.1"/>
    </source>
</evidence>
<protein>
    <recommendedName>
        <fullName evidence="2">DUF6697 domain-containing protein</fullName>
    </recommendedName>
</protein>
<dbReference type="OrthoDB" id="3265858at2759"/>
<feature type="region of interest" description="Disordered" evidence="1">
    <location>
        <begin position="1"/>
        <end position="24"/>
    </location>
</feature>
<feature type="domain" description="DUF6697" evidence="2">
    <location>
        <begin position="241"/>
        <end position="447"/>
    </location>
</feature>
<feature type="region of interest" description="Disordered" evidence="1">
    <location>
        <begin position="453"/>
        <end position="556"/>
    </location>
</feature>
<feature type="compositionally biased region" description="Low complexity" evidence="1">
    <location>
        <begin position="98"/>
        <end position="111"/>
    </location>
</feature>
<dbReference type="Pfam" id="PF20411">
    <property type="entry name" value="DUF6697"/>
    <property type="match status" value="1"/>
</dbReference>
<sequence length="556" mass="61139">MARNASSSSPLVSSSKSPVVPPSKRTSFLHLLHSKSPEGTLLEQDLVSVSIPPSLSTKRESNPLPPRSADSSKSASAHAIPQSSSPLSASPSPIPEMALLARSSTASSSAPSKDHRQVTPKEPPSPASSYGFLTDIRRGPGHKTEPSNSVRASARLSEASAFNVKVEWLLSLFQQSRGDTIESKGKCEEAASPKKAAKVKPRASQQPSMAADPHWQQTAAILKSSIPFFDISPVPDANFRVSRKFLNHRYDINTGSFLAIMKAECNPSDRARRRSMLFPLIGANPDLPIEPGSPGLILTAREDILQIQPVSIFIKPSEKITPSLWLYAGGYKLKKAGQLTGEQFAQLPQKTQQGWAKCLDTMKRDVWSLMRARIYLRLHNIPLTEKNIADEHGKIKKQNKKDPRTLKAGQLDIQDYIDAFVKGEERLDIVEMQCVEYDHVFVQHMKDEHKIWSKTHAKAPELNKSRGRGTKVKAKSEAKLESEPDEAVISDSDSLPRARGRRTRSNQKESSQINSNLRRSSRNRMSLGSVTVALESKSEGGSDTEGSDGSEYRASE</sequence>
<evidence type="ECO:0000259" key="2">
    <source>
        <dbReference type="Pfam" id="PF20411"/>
    </source>
</evidence>
<feature type="region of interest" description="Disordered" evidence="1">
    <location>
        <begin position="180"/>
        <end position="214"/>
    </location>
</feature>
<gene>
    <name evidence="3" type="ORF">D9757_009411</name>
</gene>
<comment type="caution">
    <text evidence="3">The sequence shown here is derived from an EMBL/GenBank/DDBJ whole genome shotgun (WGS) entry which is preliminary data.</text>
</comment>
<feature type="compositionally biased region" description="Basic and acidic residues" evidence="1">
    <location>
        <begin position="135"/>
        <end position="145"/>
    </location>
</feature>
<reference evidence="3 4" key="1">
    <citation type="journal article" date="2020" name="ISME J.">
        <title>Uncovering the hidden diversity of litter-decomposition mechanisms in mushroom-forming fungi.</title>
        <authorList>
            <person name="Floudas D."/>
            <person name="Bentzer J."/>
            <person name="Ahren D."/>
            <person name="Johansson T."/>
            <person name="Persson P."/>
            <person name="Tunlid A."/>
        </authorList>
    </citation>
    <scope>NUCLEOTIDE SEQUENCE [LARGE SCALE GENOMIC DNA]</scope>
    <source>
        <strain evidence="3 4">CBS 406.79</strain>
    </source>
</reference>
<organism evidence="3 4">
    <name type="scientific">Collybiopsis confluens</name>
    <dbReference type="NCBI Taxonomy" id="2823264"/>
    <lineage>
        <taxon>Eukaryota</taxon>
        <taxon>Fungi</taxon>
        <taxon>Dikarya</taxon>
        <taxon>Basidiomycota</taxon>
        <taxon>Agaricomycotina</taxon>
        <taxon>Agaricomycetes</taxon>
        <taxon>Agaricomycetidae</taxon>
        <taxon>Agaricales</taxon>
        <taxon>Marasmiineae</taxon>
        <taxon>Omphalotaceae</taxon>
        <taxon>Collybiopsis</taxon>
    </lineage>
</organism>
<evidence type="ECO:0000313" key="4">
    <source>
        <dbReference type="Proteomes" id="UP000518752"/>
    </source>
</evidence>
<accession>A0A8H5HD92</accession>
<keyword evidence="4" id="KW-1185">Reference proteome</keyword>
<dbReference type="InterPro" id="IPR046520">
    <property type="entry name" value="DUF6697"/>
</dbReference>
<proteinExistence type="predicted"/>
<feature type="compositionally biased region" description="Basic and acidic residues" evidence="1">
    <location>
        <begin position="180"/>
        <end position="192"/>
    </location>
</feature>
<name>A0A8H5HD92_9AGAR</name>
<dbReference type="Proteomes" id="UP000518752">
    <property type="component" value="Unassembled WGS sequence"/>
</dbReference>